<sequence>MDLGMVRPKFEAEPRELQVMSPGDMLARQARYVLLISPDLA</sequence>
<protein>
    <submittedName>
        <fullName evidence="1">Uncharacterized protein</fullName>
    </submittedName>
</protein>
<reference evidence="1 2" key="1">
    <citation type="journal article" date="2018" name="Front. Plant Sci.">
        <title>Red Clover (Trifolium pratense) and Zigzag Clover (T. medium) - A Picture of Genomic Similarities and Differences.</title>
        <authorList>
            <person name="Dluhosova J."/>
            <person name="Istvanek J."/>
            <person name="Nedelnik J."/>
            <person name="Repkova J."/>
        </authorList>
    </citation>
    <scope>NUCLEOTIDE SEQUENCE [LARGE SCALE GENOMIC DNA]</scope>
    <source>
        <strain evidence="2">cv. 10/8</strain>
        <tissue evidence="1">Leaf</tissue>
    </source>
</reference>
<dbReference type="EMBL" id="LXQA010227958">
    <property type="protein sequence ID" value="MCI35876.1"/>
    <property type="molecule type" value="Genomic_DNA"/>
</dbReference>
<name>A0A392RJ77_9FABA</name>
<organism evidence="1 2">
    <name type="scientific">Trifolium medium</name>
    <dbReference type="NCBI Taxonomy" id="97028"/>
    <lineage>
        <taxon>Eukaryota</taxon>
        <taxon>Viridiplantae</taxon>
        <taxon>Streptophyta</taxon>
        <taxon>Embryophyta</taxon>
        <taxon>Tracheophyta</taxon>
        <taxon>Spermatophyta</taxon>
        <taxon>Magnoliopsida</taxon>
        <taxon>eudicotyledons</taxon>
        <taxon>Gunneridae</taxon>
        <taxon>Pentapetalae</taxon>
        <taxon>rosids</taxon>
        <taxon>fabids</taxon>
        <taxon>Fabales</taxon>
        <taxon>Fabaceae</taxon>
        <taxon>Papilionoideae</taxon>
        <taxon>50 kb inversion clade</taxon>
        <taxon>NPAAA clade</taxon>
        <taxon>Hologalegina</taxon>
        <taxon>IRL clade</taxon>
        <taxon>Trifolieae</taxon>
        <taxon>Trifolium</taxon>
    </lineage>
</organism>
<accession>A0A392RJ77</accession>
<proteinExistence type="predicted"/>
<dbReference type="AlphaFoldDB" id="A0A392RJ77"/>
<feature type="non-terminal residue" evidence="1">
    <location>
        <position position="41"/>
    </location>
</feature>
<comment type="caution">
    <text evidence="1">The sequence shown here is derived from an EMBL/GenBank/DDBJ whole genome shotgun (WGS) entry which is preliminary data.</text>
</comment>
<keyword evidence="2" id="KW-1185">Reference proteome</keyword>
<dbReference type="Proteomes" id="UP000265520">
    <property type="component" value="Unassembled WGS sequence"/>
</dbReference>
<evidence type="ECO:0000313" key="1">
    <source>
        <dbReference type="EMBL" id="MCI35876.1"/>
    </source>
</evidence>
<evidence type="ECO:0000313" key="2">
    <source>
        <dbReference type="Proteomes" id="UP000265520"/>
    </source>
</evidence>